<proteinExistence type="predicted"/>
<accession>A0A0F9ECZ1</accession>
<protein>
    <submittedName>
        <fullName evidence="1">Uncharacterized protein</fullName>
    </submittedName>
</protein>
<sequence length="43" mass="4872">MKIITLCGSTKFFNEFDDAMLKLTLAGWSVFSIGTHKFSDQEL</sequence>
<reference evidence="1" key="1">
    <citation type="journal article" date="2015" name="Nature">
        <title>Complex archaea that bridge the gap between prokaryotes and eukaryotes.</title>
        <authorList>
            <person name="Spang A."/>
            <person name="Saw J.H."/>
            <person name="Jorgensen S.L."/>
            <person name="Zaremba-Niedzwiedzka K."/>
            <person name="Martijn J."/>
            <person name="Lind A.E."/>
            <person name="van Eijk R."/>
            <person name="Schleper C."/>
            <person name="Guy L."/>
            <person name="Ettema T.J."/>
        </authorList>
    </citation>
    <scope>NUCLEOTIDE SEQUENCE</scope>
</reference>
<gene>
    <name evidence="1" type="ORF">LCGC14_2382420</name>
</gene>
<name>A0A0F9ECZ1_9ZZZZ</name>
<comment type="caution">
    <text evidence="1">The sequence shown here is derived from an EMBL/GenBank/DDBJ whole genome shotgun (WGS) entry which is preliminary data.</text>
</comment>
<feature type="non-terminal residue" evidence="1">
    <location>
        <position position="43"/>
    </location>
</feature>
<evidence type="ECO:0000313" key="1">
    <source>
        <dbReference type="EMBL" id="KKL27706.1"/>
    </source>
</evidence>
<dbReference type="AlphaFoldDB" id="A0A0F9ECZ1"/>
<organism evidence="1">
    <name type="scientific">marine sediment metagenome</name>
    <dbReference type="NCBI Taxonomy" id="412755"/>
    <lineage>
        <taxon>unclassified sequences</taxon>
        <taxon>metagenomes</taxon>
        <taxon>ecological metagenomes</taxon>
    </lineage>
</organism>
<dbReference type="EMBL" id="LAZR01035366">
    <property type="protein sequence ID" value="KKL27706.1"/>
    <property type="molecule type" value="Genomic_DNA"/>
</dbReference>